<dbReference type="KEGG" id="aot:AcetOri_orf02862"/>
<evidence type="ECO:0000313" key="2">
    <source>
        <dbReference type="Proteomes" id="UP000270034"/>
    </source>
</evidence>
<organism evidence="1 2">
    <name type="scientific">Acetobacter orientalis</name>
    <dbReference type="NCBI Taxonomy" id="146474"/>
    <lineage>
        <taxon>Bacteria</taxon>
        <taxon>Pseudomonadati</taxon>
        <taxon>Pseudomonadota</taxon>
        <taxon>Alphaproteobacteria</taxon>
        <taxon>Acetobacterales</taxon>
        <taxon>Acetobacteraceae</taxon>
        <taxon>Acetobacter</taxon>
    </lineage>
</organism>
<dbReference type="EMBL" id="AP018515">
    <property type="protein sequence ID" value="BBC80259.1"/>
    <property type="molecule type" value="Genomic_DNA"/>
</dbReference>
<accession>A0A2Z5ZIR2</accession>
<protein>
    <submittedName>
        <fullName evidence="1">Tail fiber protein</fullName>
    </submittedName>
</protein>
<evidence type="ECO:0000313" key="1">
    <source>
        <dbReference type="EMBL" id="BBC80259.1"/>
    </source>
</evidence>
<reference evidence="1 2" key="1">
    <citation type="submission" date="2018-02" db="EMBL/GenBank/DDBJ databases">
        <title>Acetobacter orientalis genome.</title>
        <authorList>
            <person name="Nakashima N."/>
            <person name="Tamura T."/>
        </authorList>
    </citation>
    <scope>NUCLEOTIDE SEQUENCE [LARGE SCALE GENOMIC DNA]</scope>
    <source>
        <strain evidence="1 2">FAN1</strain>
    </source>
</reference>
<name>A0A2Z5ZIR2_9PROT</name>
<sequence length="510" mass="54653">MFDKEYRPPNPGLQQKGTPITYTDMNQITGELGNIVTGLGGVLDVTKADQVLTSLTGHFAPLNSPTLTGIPLTSNPDGTVDNQIATVDYVNQKALQATVGFTPVQQSGGTDQGANKIYIGADSTDATQARIQIDQTDLGKIVFQQEDDKTYGVSKFGYNHENDELAFYDTGNKAWHFSYTTDQIDAKAYISSLPDGNNLKVSDIIWNSSSSLPALYYGTDNSVAYLATEAWADGQFLSLSNSETQTVEGPVTYKSQTSYENTLLVTGNEPTIHFTRSGVTQWDTWVGEDGTLYVRKFDADGNWIEDYSRFWPNGSIEFAKPVTLSGGALAPDITDFTGQSVLNADTAEKRYQPKLGFTPVQQGGGAGQGPNEVILGWATDGSGLKCQVDSTDEGFFSFRGEIECFAFGAITYNSSSVVASFSFLPSHDGYLKLDYNLGQASNNPVANLEVTGSGFNIIGGVDNNSGTNLRVGSSLYSVVAGQQVVVNMTGTYTASGSQTDVGGTAIYIPK</sequence>
<proteinExistence type="predicted"/>
<dbReference type="AlphaFoldDB" id="A0A2Z5ZIR2"/>
<dbReference type="Proteomes" id="UP000270034">
    <property type="component" value="Chromosome"/>
</dbReference>
<gene>
    <name evidence="1" type="ORF">AcetOrient_orf02862</name>
</gene>